<dbReference type="InterPro" id="IPR050680">
    <property type="entry name" value="YpeA/RimI_acetyltransf"/>
</dbReference>
<comment type="function">
    <text evidence="5 6">Acetylates the N-terminal alanine of ribosomal protein bS18.</text>
</comment>
<dbReference type="KEGG" id="pmu:PM0960"/>
<comment type="similarity">
    <text evidence="1 5 6">Belongs to the acetyltransferase family. RimI subfamily.</text>
</comment>
<dbReference type="GO" id="GO:0005737">
    <property type="term" value="C:cytoplasm"/>
    <property type="evidence" value="ECO:0007669"/>
    <property type="project" value="UniProtKB-SubCell"/>
</dbReference>
<dbReference type="PANTHER" id="PTHR43420:SF44">
    <property type="entry name" value="ACETYLTRANSFERASE YPEA"/>
    <property type="match status" value="1"/>
</dbReference>
<reference evidence="8 9" key="1">
    <citation type="journal article" date="2001" name="Proc. Natl. Acad. Sci. U.S.A.">
        <title>Complete genomic sequence of Pasteurella multocida Pm70.</title>
        <authorList>
            <person name="May B.J."/>
            <person name="Zhang Q."/>
            <person name="Li L.L."/>
            <person name="Paustian M.L."/>
            <person name="Whittam T.S."/>
            <person name="Kapur V."/>
        </authorList>
    </citation>
    <scope>NUCLEOTIDE SEQUENCE [LARGE SCALE GENOMIC DNA]</scope>
    <source>
        <strain evidence="8 9">Pm70</strain>
    </source>
</reference>
<dbReference type="PROSITE" id="PS51186">
    <property type="entry name" value="GNAT"/>
    <property type="match status" value="1"/>
</dbReference>
<proteinExistence type="inferred from homology"/>
<dbReference type="InterPro" id="IPR000182">
    <property type="entry name" value="GNAT_dom"/>
</dbReference>
<evidence type="ECO:0000313" key="8">
    <source>
        <dbReference type="EMBL" id="AAK03044.1"/>
    </source>
</evidence>
<dbReference type="HAMAP" id="MF_02210">
    <property type="entry name" value="RimI"/>
    <property type="match status" value="1"/>
</dbReference>
<evidence type="ECO:0000256" key="2">
    <source>
        <dbReference type="ARBA" id="ARBA00022490"/>
    </source>
</evidence>
<dbReference type="NCBIfam" id="TIGR01575">
    <property type="entry name" value="rimI"/>
    <property type="match status" value="1"/>
</dbReference>
<dbReference type="InterPro" id="IPR006464">
    <property type="entry name" value="AcTrfase_RimI/Ard1"/>
</dbReference>
<dbReference type="InterPro" id="IPR043690">
    <property type="entry name" value="RimI"/>
</dbReference>
<gene>
    <name evidence="5 8" type="primary">rimI</name>
    <name evidence="8" type="ordered locus">PM0960</name>
</gene>
<keyword evidence="2 5" id="KW-0963">Cytoplasm</keyword>
<keyword evidence="3 5" id="KW-0808">Transferase</keyword>
<feature type="active site" description="Proton donor" evidence="5">
    <location>
        <position position="123"/>
    </location>
</feature>
<sequence>MATNANNAMMIITQITEHDLERLFEIEQSAHLVPWSMGILKNTQGENYLNLKLTYHDQIIAFTICQHILDEATLLNIAVAPSFQGKGFGKQLLNHLLQQLTEKGISTLWLEVRESNIAAQKLYEQLGFNEVDRRKNYYPTPHGQRENAIVMARYL</sequence>
<evidence type="ECO:0000256" key="3">
    <source>
        <dbReference type="ARBA" id="ARBA00022679"/>
    </source>
</evidence>
<comment type="catalytic activity">
    <reaction evidence="5 6">
        <text>N-terminal L-alanyl-[ribosomal protein bS18] + acetyl-CoA = N-terminal N(alpha)-acetyl-L-alanyl-[ribosomal protein bS18] + CoA + H(+)</text>
        <dbReference type="Rhea" id="RHEA:43756"/>
        <dbReference type="Rhea" id="RHEA-COMP:10676"/>
        <dbReference type="Rhea" id="RHEA-COMP:10677"/>
        <dbReference type="ChEBI" id="CHEBI:15378"/>
        <dbReference type="ChEBI" id="CHEBI:57287"/>
        <dbReference type="ChEBI" id="CHEBI:57288"/>
        <dbReference type="ChEBI" id="CHEBI:64718"/>
        <dbReference type="ChEBI" id="CHEBI:83683"/>
        <dbReference type="EC" id="2.3.1.266"/>
    </reaction>
</comment>
<feature type="binding site" evidence="5">
    <location>
        <begin position="77"/>
        <end position="79"/>
    </location>
    <ligand>
        <name>acetyl-CoA</name>
        <dbReference type="ChEBI" id="CHEBI:57288"/>
    </ligand>
</feature>
<protein>
    <recommendedName>
        <fullName evidence="5 6">[Ribosomal protein bS18]-alanine N-acetyltransferase</fullName>
        <ecNumber evidence="5 6">2.3.1.266</ecNumber>
    </recommendedName>
</protein>
<keyword evidence="9" id="KW-1185">Reference proteome</keyword>
<feature type="binding site" evidence="5">
    <location>
        <position position="116"/>
    </location>
    <ligand>
        <name>acetyl-CoA</name>
        <dbReference type="ChEBI" id="CHEBI:57288"/>
    </ligand>
</feature>
<dbReference type="Pfam" id="PF00583">
    <property type="entry name" value="Acetyltransf_1"/>
    <property type="match status" value="1"/>
</dbReference>
<evidence type="ECO:0000256" key="1">
    <source>
        <dbReference type="ARBA" id="ARBA00005395"/>
    </source>
</evidence>
<name>Q9CM77_PASMU</name>
<comment type="subcellular location">
    <subcellularLocation>
        <location evidence="5 6">Cytoplasm</location>
    </subcellularLocation>
</comment>
<dbReference type="AlphaFoldDB" id="Q9CM77"/>
<dbReference type="EC" id="2.3.1.266" evidence="5 6"/>
<accession>Q9CM77</accession>
<evidence type="ECO:0000259" key="7">
    <source>
        <dbReference type="PROSITE" id="PS51186"/>
    </source>
</evidence>
<evidence type="ECO:0000256" key="6">
    <source>
        <dbReference type="RuleBase" id="RU363094"/>
    </source>
</evidence>
<dbReference type="SUPFAM" id="SSF55729">
    <property type="entry name" value="Acyl-CoA N-acyltransferases (Nat)"/>
    <property type="match status" value="1"/>
</dbReference>
<evidence type="ECO:0000313" key="9">
    <source>
        <dbReference type="Proteomes" id="UP000000809"/>
    </source>
</evidence>
<feature type="active site" description="Proton acceptor" evidence="5">
    <location>
        <position position="111"/>
    </location>
</feature>
<evidence type="ECO:0000256" key="4">
    <source>
        <dbReference type="ARBA" id="ARBA00023315"/>
    </source>
</evidence>
<dbReference type="STRING" id="272843.PM0960"/>
<keyword evidence="4 5" id="KW-0012">Acyltransferase</keyword>
<comment type="caution">
    <text evidence="5">Lacks conserved residue(s) required for the propagation of feature annotation.</text>
</comment>
<dbReference type="HOGENOM" id="CLU_013985_23_2_6"/>
<dbReference type="Proteomes" id="UP000000809">
    <property type="component" value="Chromosome"/>
</dbReference>
<dbReference type="NCBIfam" id="NF007025">
    <property type="entry name" value="PRK09491.1"/>
    <property type="match status" value="1"/>
</dbReference>
<dbReference type="PANTHER" id="PTHR43420">
    <property type="entry name" value="ACETYLTRANSFERASE"/>
    <property type="match status" value="1"/>
</dbReference>
<dbReference type="EMBL" id="AE004439">
    <property type="protein sequence ID" value="AAK03044.1"/>
    <property type="molecule type" value="Genomic_DNA"/>
</dbReference>
<dbReference type="CDD" id="cd04301">
    <property type="entry name" value="NAT_SF"/>
    <property type="match status" value="1"/>
</dbReference>
<organism evidence="8 9">
    <name type="scientific">Pasteurella multocida (strain Pm70)</name>
    <dbReference type="NCBI Taxonomy" id="272843"/>
    <lineage>
        <taxon>Bacteria</taxon>
        <taxon>Pseudomonadati</taxon>
        <taxon>Pseudomonadota</taxon>
        <taxon>Gammaproteobacteria</taxon>
        <taxon>Pasteurellales</taxon>
        <taxon>Pasteurellaceae</taxon>
        <taxon>Pasteurella</taxon>
    </lineage>
</organism>
<dbReference type="Gene3D" id="3.40.630.30">
    <property type="match status" value="1"/>
</dbReference>
<dbReference type="InterPro" id="IPR016181">
    <property type="entry name" value="Acyl_CoA_acyltransferase"/>
</dbReference>
<evidence type="ECO:0000256" key="5">
    <source>
        <dbReference type="HAMAP-Rule" id="MF_02210"/>
    </source>
</evidence>
<feature type="domain" description="N-acetyltransferase" evidence="7">
    <location>
        <begin position="10"/>
        <end position="155"/>
    </location>
</feature>
<dbReference type="EnsemblBacteria" id="AAK03044">
    <property type="protein sequence ID" value="AAK03044"/>
    <property type="gene ID" value="PM0960"/>
</dbReference>
<dbReference type="GO" id="GO:0008999">
    <property type="term" value="F:protein-N-terminal-alanine acetyltransferase activity"/>
    <property type="evidence" value="ECO:0007669"/>
    <property type="project" value="UniProtKB-UniRule"/>
</dbReference>